<dbReference type="AlphaFoldDB" id="A0AAV4PHH5"/>
<dbReference type="Proteomes" id="UP001054945">
    <property type="component" value="Unassembled WGS sequence"/>
</dbReference>
<keyword evidence="2" id="KW-1185">Reference proteome</keyword>
<accession>A0AAV4PHH5</accession>
<dbReference type="EMBL" id="BPLR01004700">
    <property type="protein sequence ID" value="GIX96817.1"/>
    <property type="molecule type" value="Genomic_DNA"/>
</dbReference>
<name>A0AAV4PHH5_CAEEX</name>
<evidence type="ECO:0000313" key="1">
    <source>
        <dbReference type="EMBL" id="GIX96817.1"/>
    </source>
</evidence>
<reference evidence="1 2" key="1">
    <citation type="submission" date="2021-06" db="EMBL/GenBank/DDBJ databases">
        <title>Caerostris extrusa draft genome.</title>
        <authorList>
            <person name="Kono N."/>
            <person name="Arakawa K."/>
        </authorList>
    </citation>
    <scope>NUCLEOTIDE SEQUENCE [LARGE SCALE GENOMIC DNA]</scope>
</reference>
<evidence type="ECO:0000313" key="2">
    <source>
        <dbReference type="Proteomes" id="UP001054945"/>
    </source>
</evidence>
<gene>
    <name evidence="1" type="ORF">CEXT_812271</name>
</gene>
<organism evidence="1 2">
    <name type="scientific">Caerostris extrusa</name>
    <name type="common">Bark spider</name>
    <name type="synonym">Caerostris bankana</name>
    <dbReference type="NCBI Taxonomy" id="172846"/>
    <lineage>
        <taxon>Eukaryota</taxon>
        <taxon>Metazoa</taxon>
        <taxon>Ecdysozoa</taxon>
        <taxon>Arthropoda</taxon>
        <taxon>Chelicerata</taxon>
        <taxon>Arachnida</taxon>
        <taxon>Araneae</taxon>
        <taxon>Araneomorphae</taxon>
        <taxon>Entelegynae</taxon>
        <taxon>Araneoidea</taxon>
        <taxon>Araneidae</taxon>
        <taxon>Caerostris</taxon>
    </lineage>
</organism>
<proteinExistence type="predicted"/>
<comment type="caution">
    <text evidence="1">The sequence shown here is derived from an EMBL/GenBank/DDBJ whole genome shotgun (WGS) entry which is preliminary data.</text>
</comment>
<sequence length="104" mass="11967">MPPRPALELKIRNIRKGWVGKQFNPAHSLVKIKWPCSIHFVWRMPAELCSQPFGTGIRQFMVSGFPRNLLIQFNPWNISVRFKHVTGGRNEPIKTVAQVFGVTQ</sequence>
<protein>
    <submittedName>
        <fullName evidence="1">Uncharacterized protein</fullName>
    </submittedName>
</protein>